<dbReference type="SUPFAM" id="SSF158682">
    <property type="entry name" value="TerB-like"/>
    <property type="match status" value="1"/>
</dbReference>
<reference evidence="6 7" key="1">
    <citation type="submission" date="2019-10" db="EMBL/GenBank/DDBJ databases">
        <title>Corynebacterium sp novel species isolated from the respiratory tract of Marmot.</title>
        <authorList>
            <person name="Zhang G."/>
        </authorList>
    </citation>
    <scope>NUCLEOTIDE SEQUENCE [LARGE SCALE GENOMIC DNA]</scope>
    <source>
        <strain evidence="6 7">336</strain>
    </source>
</reference>
<comment type="caution">
    <text evidence="6">The sequence shown here is derived from an EMBL/GenBank/DDBJ whole genome shotgun (WGS) entry which is preliminary data.</text>
</comment>
<dbReference type="Pfam" id="PF00929">
    <property type="entry name" value="RNase_T"/>
    <property type="match status" value="1"/>
</dbReference>
<gene>
    <name evidence="6" type="ORF">F8377_01000</name>
</gene>
<sequence length="450" mass="48744">MRGYAVIDVETTGFSFKHGHRIVEIGVVELDASGAVENTWETLVNPQRHMDATSTHHITAADVCGAPTFEHIADKLVGSLTGRILVAHNAPFDSGFIQNELRRCGRATEDSLPAIDTMALAKQYLRLPSVKLAECCKHLGITNAREHAALADAEATTQIFQHFLSNTSAFKEAIQPQLAAAEAFNGFLQPEPPAQPASQKNQQPNEPLLLSRAQTQQAREAAHNGGWFAGLVDEREPVASSTVENYFSLLDRVLLDRLLTTTEQDQLLTFAKDNNIGSQALQDLHEEYLSQLLELAWADGVITEEERTIVLAVARALGIPSAAAEEALQPQPAEAGGRHHSSSPVYEDTREGAIYGTEDHGPNPGMGPLQGIVLRPGDRVTVTGARAYSTSDWTHYFDAHGVVLAGLSKKTRVLIAADPDSQSGKAQKARAYGIPIVAEDVARDVLRFTD</sequence>
<dbReference type="CDD" id="cd06127">
    <property type="entry name" value="DEDDh"/>
    <property type="match status" value="1"/>
</dbReference>
<feature type="region of interest" description="Disordered" evidence="4">
    <location>
        <begin position="325"/>
        <end position="346"/>
    </location>
</feature>
<evidence type="ECO:0000256" key="2">
    <source>
        <dbReference type="ARBA" id="ARBA00022801"/>
    </source>
</evidence>
<dbReference type="InterPro" id="IPR036420">
    <property type="entry name" value="BRCT_dom_sf"/>
</dbReference>
<keyword evidence="1" id="KW-0540">Nuclease</keyword>
<dbReference type="InterPro" id="IPR006054">
    <property type="entry name" value="DnaQ"/>
</dbReference>
<dbReference type="InterPro" id="IPR012337">
    <property type="entry name" value="RNaseH-like_sf"/>
</dbReference>
<evidence type="ECO:0000313" key="7">
    <source>
        <dbReference type="Proteomes" id="UP000436181"/>
    </source>
</evidence>
<evidence type="ECO:0000313" key="6">
    <source>
        <dbReference type="EMBL" id="KAB3522781.1"/>
    </source>
</evidence>
<evidence type="ECO:0000256" key="1">
    <source>
        <dbReference type="ARBA" id="ARBA00022722"/>
    </source>
</evidence>
<dbReference type="InterPro" id="IPR013520">
    <property type="entry name" value="Ribonucl_H"/>
</dbReference>
<dbReference type="InterPro" id="IPR036397">
    <property type="entry name" value="RNaseH_sf"/>
</dbReference>
<proteinExistence type="predicted"/>
<accession>A0ABQ6VJX3</accession>
<keyword evidence="3" id="KW-0269">Exonuclease</keyword>
<evidence type="ECO:0000256" key="3">
    <source>
        <dbReference type="ARBA" id="ARBA00022839"/>
    </source>
</evidence>
<dbReference type="SUPFAM" id="SSF53098">
    <property type="entry name" value="Ribonuclease H-like"/>
    <property type="match status" value="1"/>
</dbReference>
<dbReference type="InterPro" id="IPR029024">
    <property type="entry name" value="TerB-like"/>
</dbReference>
<protein>
    <recommendedName>
        <fullName evidence="5">Exonuclease domain-containing protein</fullName>
    </recommendedName>
</protein>
<evidence type="ECO:0000259" key="5">
    <source>
        <dbReference type="SMART" id="SM00479"/>
    </source>
</evidence>
<feature type="domain" description="Exonuclease" evidence="5">
    <location>
        <begin position="3"/>
        <end position="169"/>
    </location>
</feature>
<name>A0ABQ6VJX3_9CORY</name>
<dbReference type="SMART" id="SM00479">
    <property type="entry name" value="EXOIII"/>
    <property type="match status" value="1"/>
</dbReference>
<dbReference type="Gene3D" id="3.30.420.10">
    <property type="entry name" value="Ribonuclease H-like superfamily/Ribonuclease H"/>
    <property type="match status" value="1"/>
</dbReference>
<keyword evidence="2" id="KW-0378">Hydrolase</keyword>
<dbReference type="PANTHER" id="PTHR30231:SF4">
    <property type="entry name" value="PROTEIN NEN2"/>
    <property type="match status" value="1"/>
</dbReference>
<dbReference type="Gene3D" id="1.10.3680.10">
    <property type="entry name" value="TerB-like"/>
    <property type="match status" value="1"/>
</dbReference>
<organism evidence="6 7">
    <name type="scientific">Corynebacterium zhongnanshanii</name>
    <dbReference type="NCBI Taxonomy" id="2768834"/>
    <lineage>
        <taxon>Bacteria</taxon>
        <taxon>Bacillati</taxon>
        <taxon>Actinomycetota</taxon>
        <taxon>Actinomycetes</taxon>
        <taxon>Mycobacteriales</taxon>
        <taxon>Corynebacteriaceae</taxon>
        <taxon>Corynebacterium</taxon>
    </lineage>
</organism>
<dbReference type="Gene3D" id="3.40.50.10190">
    <property type="entry name" value="BRCT domain"/>
    <property type="match status" value="1"/>
</dbReference>
<evidence type="ECO:0000256" key="4">
    <source>
        <dbReference type="SAM" id="MobiDB-lite"/>
    </source>
</evidence>
<dbReference type="NCBIfam" id="TIGR00573">
    <property type="entry name" value="dnaq"/>
    <property type="match status" value="1"/>
</dbReference>
<dbReference type="RefSeq" id="WP_151843675.1">
    <property type="nucleotide sequence ID" value="NZ_WBZJ01000001.1"/>
</dbReference>
<feature type="compositionally biased region" description="Low complexity" evidence="4">
    <location>
        <begin position="325"/>
        <end position="335"/>
    </location>
</feature>
<keyword evidence="7" id="KW-1185">Reference proteome</keyword>
<dbReference type="Proteomes" id="UP000436181">
    <property type="component" value="Unassembled WGS sequence"/>
</dbReference>
<dbReference type="EMBL" id="WBZJ01000001">
    <property type="protein sequence ID" value="KAB3522781.1"/>
    <property type="molecule type" value="Genomic_DNA"/>
</dbReference>
<dbReference type="PANTHER" id="PTHR30231">
    <property type="entry name" value="DNA POLYMERASE III SUBUNIT EPSILON"/>
    <property type="match status" value="1"/>
</dbReference>